<protein>
    <submittedName>
        <fullName evidence="2">MBL fold metallo-hydrolase</fullName>
    </submittedName>
</protein>
<dbReference type="AlphaFoldDB" id="A0ABD4KXL0"/>
<accession>A0ABD4KXL0</accession>
<feature type="chain" id="PRO_5044830997" evidence="1">
    <location>
        <begin position="23"/>
        <end position="121"/>
    </location>
</feature>
<evidence type="ECO:0000313" key="2">
    <source>
        <dbReference type="EMBL" id="MBF4275137.1"/>
    </source>
</evidence>
<reference evidence="2 3" key="1">
    <citation type="journal article" date="2021" name="PeerJ">
        <title>Analysis of 44 Vibrio anguillarum genomes reveals high genetic diversity.</title>
        <authorList>
            <person name="Hansen M.J."/>
            <person name="Dalsgaard I."/>
        </authorList>
    </citation>
    <scope>NUCLEOTIDE SEQUENCE [LARGE SCALE GENOMIC DNA]</scope>
    <source>
        <strain evidence="2 3">17-16730-2A</strain>
    </source>
</reference>
<feature type="signal peptide" evidence="1">
    <location>
        <begin position="1"/>
        <end position="22"/>
    </location>
</feature>
<name>A0ABD4KXL0_VIBAN</name>
<dbReference type="Gene3D" id="3.60.15.10">
    <property type="entry name" value="Ribonuclease Z/Hydroxyacylglutathione hydrolase-like"/>
    <property type="match status" value="1"/>
</dbReference>
<dbReference type="EMBL" id="RDOM01000901">
    <property type="protein sequence ID" value="MBF4275137.1"/>
    <property type="molecule type" value="Genomic_DNA"/>
</dbReference>
<keyword evidence="1" id="KW-0732">Signal</keyword>
<feature type="non-terminal residue" evidence="2">
    <location>
        <position position="121"/>
    </location>
</feature>
<organism evidence="2 3">
    <name type="scientific">Vibrio anguillarum</name>
    <name type="common">Listonella anguillarum</name>
    <dbReference type="NCBI Taxonomy" id="55601"/>
    <lineage>
        <taxon>Bacteria</taxon>
        <taxon>Pseudomonadati</taxon>
        <taxon>Pseudomonadota</taxon>
        <taxon>Gammaproteobacteria</taxon>
        <taxon>Vibrionales</taxon>
        <taxon>Vibrionaceae</taxon>
        <taxon>Vibrio</taxon>
    </lineage>
</organism>
<dbReference type="Proteomes" id="UP000722957">
    <property type="component" value="Unassembled WGS sequence"/>
</dbReference>
<sequence>MKLSTLALAPIAAALFTFNVNAKGHDHDNQHAIFFPGETVQDTAKIVVEPSATQSLKLGQKINNLYERQFDESKATVQKLGKNTYWIGVNYYNATVVVNEDSVLLIDPLGDGRIDALFKGV</sequence>
<evidence type="ECO:0000313" key="3">
    <source>
        <dbReference type="Proteomes" id="UP000722957"/>
    </source>
</evidence>
<gene>
    <name evidence="2" type="ORF">EAY07_24640</name>
</gene>
<dbReference type="SUPFAM" id="SSF56281">
    <property type="entry name" value="Metallo-hydrolase/oxidoreductase"/>
    <property type="match status" value="1"/>
</dbReference>
<evidence type="ECO:0000256" key="1">
    <source>
        <dbReference type="SAM" id="SignalP"/>
    </source>
</evidence>
<dbReference type="InterPro" id="IPR036866">
    <property type="entry name" value="RibonucZ/Hydroxyglut_hydro"/>
</dbReference>
<proteinExistence type="predicted"/>
<comment type="caution">
    <text evidence="2">The sequence shown here is derived from an EMBL/GenBank/DDBJ whole genome shotgun (WGS) entry which is preliminary data.</text>
</comment>